<dbReference type="Proteomes" id="UP000734854">
    <property type="component" value="Unassembled WGS sequence"/>
</dbReference>
<gene>
    <name evidence="2" type="ORF">ZIOFF_069427</name>
</gene>
<evidence type="ECO:0000313" key="2">
    <source>
        <dbReference type="EMBL" id="KAG6471972.1"/>
    </source>
</evidence>
<organism evidence="2 3">
    <name type="scientific">Zingiber officinale</name>
    <name type="common">Ginger</name>
    <name type="synonym">Amomum zingiber</name>
    <dbReference type="NCBI Taxonomy" id="94328"/>
    <lineage>
        <taxon>Eukaryota</taxon>
        <taxon>Viridiplantae</taxon>
        <taxon>Streptophyta</taxon>
        <taxon>Embryophyta</taxon>
        <taxon>Tracheophyta</taxon>
        <taxon>Spermatophyta</taxon>
        <taxon>Magnoliopsida</taxon>
        <taxon>Liliopsida</taxon>
        <taxon>Zingiberales</taxon>
        <taxon>Zingiberaceae</taxon>
        <taxon>Zingiber</taxon>
    </lineage>
</organism>
<evidence type="ECO:0000313" key="3">
    <source>
        <dbReference type="Proteomes" id="UP000734854"/>
    </source>
</evidence>
<dbReference type="EMBL" id="JACMSC010000020">
    <property type="protein sequence ID" value="KAG6471972.1"/>
    <property type="molecule type" value="Genomic_DNA"/>
</dbReference>
<protein>
    <submittedName>
        <fullName evidence="2">Uncharacterized protein</fullName>
    </submittedName>
</protein>
<comment type="caution">
    <text evidence="2">The sequence shown here is derived from an EMBL/GenBank/DDBJ whole genome shotgun (WGS) entry which is preliminary data.</text>
</comment>
<evidence type="ECO:0000256" key="1">
    <source>
        <dbReference type="SAM" id="MobiDB-lite"/>
    </source>
</evidence>
<sequence length="119" mass="12734">MSSSSTLAPASLFGLPPLCPHPPLSPSQHPASPSPSPIAHPLSRHRPFQPLPPPSSCSPPVNSVTLANTTLWSSFDYPTDTLFPNHVLPVYSLLTSTTDENDPTLVDYCLPISIHDAML</sequence>
<accession>A0A8J5CBP6</accession>
<keyword evidence="3" id="KW-1185">Reference proteome</keyword>
<proteinExistence type="predicted"/>
<reference evidence="2 3" key="1">
    <citation type="submission" date="2020-08" db="EMBL/GenBank/DDBJ databases">
        <title>Plant Genome Project.</title>
        <authorList>
            <person name="Zhang R.-G."/>
        </authorList>
    </citation>
    <scope>NUCLEOTIDE SEQUENCE [LARGE SCALE GENOMIC DNA]</scope>
    <source>
        <tissue evidence="2">Rhizome</tissue>
    </source>
</reference>
<name>A0A8J5CBP6_ZINOF</name>
<dbReference type="AlphaFoldDB" id="A0A8J5CBP6"/>
<feature type="region of interest" description="Disordered" evidence="1">
    <location>
        <begin position="19"/>
        <end position="59"/>
    </location>
</feature>